<sequence>MAGDERRLHADQRKIFQRRQENRGQTVNAGELSKLMAENAAAIAEHLFPQGKKQGGEWCVGSVGGEAGKSMKIRLTGAKRGVWADFSTGASGDMLELWCQCRALSVADAMREAKQFLGVRDEMLAREAPSYKRPAKMKRLAPQSALGEWFSKRGITAATLEAFRIGEQDRNGVTYAVFPYVRDAELINAKYRNIADKKDMRQEGGAEPCLFGWHLIDPKKRGIAITEGEIDAMSLYQVGIPALSVNAGAGNHQWIDNDWTRLERFSEIYLCYDNDEPGQKGAKEVANRLGLDRCKVVTFPTKDANDFLLTGAKQDDFKKYFAQAKTFDPDELRSLADFWPGVKALFYPSHDEESIPTLTFCGVAQMWFEFRYGELTVWTGYNGHGKSLLLNQVLVELMDQGERVCVFSGEMTPERQGKRMAKQLGGLDRPTPQYLDAMGAWLRDRAWIFDLVGTASIDRLITVFTYAFKRYGIRHFVIDSLMMTDVPEDGAGAMSAQKEAMRKLAGFARGMNVHVHLVAHPRKGQDEKRSPGKMDVAGSSKITDAADNVFSVWSAQKEDGDPEVDKPDAYLTLWKARNGETQHRVLALFFNKECMQFSTHDSRRPHIYVPFKQSIGEAA</sequence>
<accession>A0ACC6U107</accession>
<evidence type="ECO:0000313" key="1">
    <source>
        <dbReference type="EMBL" id="MEX3933308.1"/>
    </source>
</evidence>
<dbReference type="Proteomes" id="UP001558850">
    <property type="component" value="Unassembled WGS sequence"/>
</dbReference>
<dbReference type="EMBL" id="JBFRCH010000007">
    <property type="protein sequence ID" value="MEX3933308.1"/>
    <property type="molecule type" value="Genomic_DNA"/>
</dbReference>
<comment type="caution">
    <text evidence="1">The sequence shown here is derived from an EMBL/GenBank/DDBJ whole genome shotgun (WGS) entry which is preliminary data.</text>
</comment>
<proteinExistence type="predicted"/>
<name>A0ACC6U107_9BURK</name>
<evidence type="ECO:0000313" key="2">
    <source>
        <dbReference type="Proteomes" id="UP001558850"/>
    </source>
</evidence>
<protein>
    <submittedName>
        <fullName evidence="1">Toprim domain-containing protein</fullName>
    </submittedName>
</protein>
<reference evidence="1" key="1">
    <citation type="submission" date="2024-07" db="EMBL/GenBank/DDBJ databases">
        <title>A survey of Mimosa microsymbionts across Brazilian biomes reveals a high diversity of Paraburkholderia nodulating endemic species, but also that Cupriavidus is common as a symbiont of widespread species.</title>
        <authorList>
            <person name="Rouws L."/>
            <person name="Barauna A."/>
            <person name="Beukes C."/>
            <person name="Rouws J.R.C."/>
            <person name="De Faria S.M."/>
            <person name="Gross E."/>
            <person name="Bueno Dos Reis Junior F."/>
            <person name="Simon M.F."/>
            <person name="Maluk M."/>
            <person name="Odee D.W."/>
            <person name="Kenicer G."/>
            <person name="Young J.P.W."/>
            <person name="Reis V.M."/>
            <person name="Zilli J."/>
            <person name="James E.K."/>
        </authorList>
    </citation>
    <scope>NUCLEOTIDE SEQUENCE</scope>
    <source>
        <strain evidence="1">EG181B</strain>
    </source>
</reference>
<organism evidence="1 2">
    <name type="scientific">Paraburkholderia phymatum</name>
    <dbReference type="NCBI Taxonomy" id="148447"/>
    <lineage>
        <taxon>Bacteria</taxon>
        <taxon>Pseudomonadati</taxon>
        <taxon>Pseudomonadota</taxon>
        <taxon>Betaproteobacteria</taxon>
        <taxon>Burkholderiales</taxon>
        <taxon>Burkholderiaceae</taxon>
        <taxon>Paraburkholderia</taxon>
    </lineage>
</organism>
<gene>
    <name evidence="1" type="ORF">AB4Y32_16145</name>
</gene>
<keyword evidence="2" id="KW-1185">Reference proteome</keyword>